<evidence type="ECO:0000313" key="2">
    <source>
        <dbReference type="EMBL" id="VDM81498.1"/>
    </source>
</evidence>
<proteinExistence type="predicted"/>
<keyword evidence="3" id="KW-1185">Reference proteome</keyword>
<dbReference type="Gene3D" id="1.10.533.30">
    <property type="entry name" value="Nematode polyprotein allergen ABA-1"/>
    <property type="match status" value="1"/>
</dbReference>
<evidence type="ECO:0000313" key="3">
    <source>
        <dbReference type="Proteomes" id="UP000270094"/>
    </source>
</evidence>
<sequence>MKFYKQLPQEKQDEWNKFYKKHCVAWIKEVATEEERNELKQLKEKKDKEAILAKVRSYRERLPEDRRKMVESFEVC</sequence>
<evidence type="ECO:0000259" key="1">
    <source>
        <dbReference type="Pfam" id="PF16469"/>
    </source>
</evidence>
<organism evidence="2 3">
    <name type="scientific">Strongylus vulgaris</name>
    <name type="common">Blood worm</name>
    <dbReference type="NCBI Taxonomy" id="40348"/>
    <lineage>
        <taxon>Eukaryota</taxon>
        <taxon>Metazoa</taxon>
        <taxon>Ecdysozoa</taxon>
        <taxon>Nematoda</taxon>
        <taxon>Chromadorea</taxon>
        <taxon>Rhabditida</taxon>
        <taxon>Rhabditina</taxon>
        <taxon>Rhabditomorpha</taxon>
        <taxon>Strongyloidea</taxon>
        <taxon>Strongylidae</taxon>
        <taxon>Strongylus</taxon>
    </lineage>
</organism>
<dbReference type="InterPro" id="IPR032487">
    <property type="entry name" value="ABA-1_nematode"/>
</dbReference>
<dbReference type="Pfam" id="PF16469">
    <property type="entry name" value="NPA"/>
    <property type="match status" value="1"/>
</dbReference>
<dbReference type="EMBL" id="UYYB01113223">
    <property type="protein sequence ID" value="VDM81498.1"/>
    <property type="molecule type" value="Genomic_DNA"/>
</dbReference>
<feature type="domain" description="Polyprotein allergen nematode" evidence="1">
    <location>
        <begin position="1"/>
        <end position="76"/>
    </location>
</feature>
<dbReference type="InterPro" id="IPR038289">
    <property type="entry name" value="DVA-1_sf"/>
</dbReference>
<name>A0A3P7LQJ1_STRVU</name>
<dbReference type="Proteomes" id="UP000270094">
    <property type="component" value="Unassembled WGS sequence"/>
</dbReference>
<protein>
    <recommendedName>
        <fullName evidence="1">Polyprotein allergen nematode domain-containing protein</fullName>
    </recommendedName>
</protein>
<reference evidence="2 3" key="1">
    <citation type="submission" date="2018-11" db="EMBL/GenBank/DDBJ databases">
        <authorList>
            <consortium name="Pathogen Informatics"/>
        </authorList>
    </citation>
    <scope>NUCLEOTIDE SEQUENCE [LARGE SCALE GENOMIC DNA]</scope>
</reference>
<gene>
    <name evidence="2" type="ORF">SVUK_LOCUS16496</name>
</gene>
<dbReference type="AlphaFoldDB" id="A0A3P7LQJ1"/>
<dbReference type="OrthoDB" id="5876238at2759"/>
<accession>A0A3P7LQJ1</accession>